<keyword evidence="1" id="KW-0812">Transmembrane</keyword>
<reference evidence="2 3" key="1">
    <citation type="submission" date="2020-07" db="EMBL/GenBank/DDBJ databases">
        <title>Sequencing the genomes of 1000 actinobacteria strains.</title>
        <authorList>
            <person name="Klenk H.-P."/>
        </authorList>
    </citation>
    <scope>NUCLEOTIDE SEQUENCE [LARGE SCALE GENOMIC DNA]</scope>
    <source>
        <strain evidence="2 3">DSM 10309</strain>
    </source>
</reference>
<keyword evidence="1" id="KW-0472">Membrane</keyword>
<feature type="transmembrane region" description="Helical" evidence="1">
    <location>
        <begin position="65"/>
        <end position="87"/>
    </location>
</feature>
<dbReference type="AlphaFoldDB" id="A0A7W3PI96"/>
<dbReference type="EMBL" id="JACGWW010000001">
    <property type="protein sequence ID" value="MBA8812773.1"/>
    <property type="molecule type" value="Genomic_DNA"/>
</dbReference>
<dbReference type="RefSeq" id="WP_146853065.1">
    <property type="nucleotide sequence ID" value="NZ_BAAAHR010000002.1"/>
</dbReference>
<proteinExistence type="predicted"/>
<evidence type="ECO:0000256" key="1">
    <source>
        <dbReference type="SAM" id="Phobius"/>
    </source>
</evidence>
<name>A0A7W3PI96_9MICO</name>
<protein>
    <recommendedName>
        <fullName evidence="4">DUF4191 domain-containing protein</fullName>
    </recommendedName>
</protein>
<dbReference type="Proteomes" id="UP000522688">
    <property type="component" value="Unassembled WGS sequence"/>
</dbReference>
<comment type="caution">
    <text evidence="2">The sequence shown here is derived from an EMBL/GenBank/DDBJ whole genome shotgun (WGS) entry which is preliminary data.</text>
</comment>
<evidence type="ECO:0000313" key="2">
    <source>
        <dbReference type="EMBL" id="MBA8812773.1"/>
    </source>
</evidence>
<accession>A0A7W3PI96</accession>
<organism evidence="2 3">
    <name type="scientific">Frigoribacterium faeni</name>
    <dbReference type="NCBI Taxonomy" id="145483"/>
    <lineage>
        <taxon>Bacteria</taxon>
        <taxon>Bacillati</taxon>
        <taxon>Actinomycetota</taxon>
        <taxon>Actinomycetes</taxon>
        <taxon>Micrococcales</taxon>
        <taxon>Microbacteriaceae</taxon>
        <taxon>Frigoribacterium</taxon>
    </lineage>
</organism>
<evidence type="ECO:0008006" key="4">
    <source>
        <dbReference type="Google" id="ProtNLM"/>
    </source>
</evidence>
<evidence type="ECO:0000313" key="3">
    <source>
        <dbReference type="Proteomes" id="UP000522688"/>
    </source>
</evidence>
<gene>
    <name evidence="2" type="ORF">FB463_000997</name>
</gene>
<dbReference type="Pfam" id="PF13829">
    <property type="entry name" value="DUF4191"/>
    <property type="match status" value="1"/>
</dbReference>
<keyword evidence="1" id="KW-1133">Transmembrane helix</keyword>
<feature type="transmembrane region" description="Helical" evidence="1">
    <location>
        <begin position="38"/>
        <end position="59"/>
    </location>
</feature>
<dbReference type="OrthoDB" id="8479889at2"/>
<sequence length="240" mass="26080">MARRTSSENTTPKPPKEPGRFKQMWQVFQMTRRIDKTALPLMLTVLILPILLGVLAGLLLSQGNVLALVLYIIVGLMLGILLLLIVLGRRAERAAYSQIEGQPGAVGAVMKSGLRRAWRANEMPVAVQGRSQAAIYRAVGKPGVVLIAEGSAGQTKRLVDEERRKVARVLPNVPITVLHVGPDSDAVPLHKLAGRMNKLKKAINRNEVLAVGNRLQSLGQNGLPIPKGVDPFKVRAGRPR</sequence>
<dbReference type="InterPro" id="IPR025445">
    <property type="entry name" value="DUF4191"/>
</dbReference>